<evidence type="ECO:0000313" key="1">
    <source>
        <dbReference type="EMBL" id="KAK7373986.1"/>
    </source>
</evidence>
<protein>
    <submittedName>
        <fullName evidence="1">Uncharacterized protein</fullName>
    </submittedName>
</protein>
<accession>A0AAN9RIG9</accession>
<evidence type="ECO:0000313" key="2">
    <source>
        <dbReference type="Proteomes" id="UP001374584"/>
    </source>
</evidence>
<gene>
    <name evidence="1" type="ORF">VNO80_07409</name>
</gene>
<dbReference type="EMBL" id="JAYMYR010000003">
    <property type="protein sequence ID" value="KAK7373986.1"/>
    <property type="molecule type" value="Genomic_DNA"/>
</dbReference>
<dbReference type="Proteomes" id="UP001374584">
    <property type="component" value="Unassembled WGS sequence"/>
</dbReference>
<reference evidence="1 2" key="1">
    <citation type="submission" date="2024-01" db="EMBL/GenBank/DDBJ databases">
        <title>The genomes of 5 underutilized Papilionoideae crops provide insights into root nodulation and disease resistanc.</title>
        <authorList>
            <person name="Jiang F."/>
        </authorList>
    </citation>
    <scope>NUCLEOTIDE SEQUENCE [LARGE SCALE GENOMIC DNA]</scope>
    <source>
        <strain evidence="1">JINMINGXINNONG_FW02</strain>
        <tissue evidence="1">Leaves</tissue>
    </source>
</reference>
<sequence length="69" mass="7951">MSQIYFRVQTLSIVFLSNANCFLVRVYFDFQDIVQYLSCFSLACTLTVRSVTLWFTGSSEFDSINNGDQ</sequence>
<dbReference type="AlphaFoldDB" id="A0AAN9RIG9"/>
<organism evidence="1 2">
    <name type="scientific">Phaseolus coccineus</name>
    <name type="common">Scarlet runner bean</name>
    <name type="synonym">Phaseolus multiflorus</name>
    <dbReference type="NCBI Taxonomy" id="3886"/>
    <lineage>
        <taxon>Eukaryota</taxon>
        <taxon>Viridiplantae</taxon>
        <taxon>Streptophyta</taxon>
        <taxon>Embryophyta</taxon>
        <taxon>Tracheophyta</taxon>
        <taxon>Spermatophyta</taxon>
        <taxon>Magnoliopsida</taxon>
        <taxon>eudicotyledons</taxon>
        <taxon>Gunneridae</taxon>
        <taxon>Pentapetalae</taxon>
        <taxon>rosids</taxon>
        <taxon>fabids</taxon>
        <taxon>Fabales</taxon>
        <taxon>Fabaceae</taxon>
        <taxon>Papilionoideae</taxon>
        <taxon>50 kb inversion clade</taxon>
        <taxon>NPAAA clade</taxon>
        <taxon>indigoferoid/millettioid clade</taxon>
        <taxon>Phaseoleae</taxon>
        <taxon>Phaseolus</taxon>
    </lineage>
</organism>
<name>A0AAN9RIG9_PHACN</name>
<comment type="caution">
    <text evidence="1">The sequence shown here is derived from an EMBL/GenBank/DDBJ whole genome shotgun (WGS) entry which is preliminary data.</text>
</comment>
<keyword evidence="2" id="KW-1185">Reference proteome</keyword>
<proteinExistence type="predicted"/>